<name>A0AA39YMA2_9PEZI</name>
<feature type="compositionally biased region" description="Basic residues" evidence="4">
    <location>
        <begin position="197"/>
        <end position="211"/>
    </location>
</feature>
<organism evidence="5 6">
    <name type="scientific">Cercophora newfieldiana</name>
    <dbReference type="NCBI Taxonomy" id="92897"/>
    <lineage>
        <taxon>Eukaryota</taxon>
        <taxon>Fungi</taxon>
        <taxon>Dikarya</taxon>
        <taxon>Ascomycota</taxon>
        <taxon>Pezizomycotina</taxon>
        <taxon>Sordariomycetes</taxon>
        <taxon>Sordariomycetidae</taxon>
        <taxon>Sordariales</taxon>
        <taxon>Lasiosphaeriaceae</taxon>
        <taxon>Cercophora</taxon>
    </lineage>
</organism>
<proteinExistence type="inferred from homology"/>
<reference evidence="5" key="1">
    <citation type="submission" date="2023-06" db="EMBL/GenBank/DDBJ databases">
        <title>Genome-scale phylogeny and comparative genomics of the fungal order Sordariales.</title>
        <authorList>
            <consortium name="Lawrence Berkeley National Laboratory"/>
            <person name="Hensen N."/>
            <person name="Bonometti L."/>
            <person name="Westerberg I."/>
            <person name="Brannstrom I.O."/>
            <person name="Guillou S."/>
            <person name="Cros-Aarteil S."/>
            <person name="Calhoun S."/>
            <person name="Haridas S."/>
            <person name="Kuo A."/>
            <person name="Mondo S."/>
            <person name="Pangilinan J."/>
            <person name="Riley R."/>
            <person name="Labutti K."/>
            <person name="Andreopoulos B."/>
            <person name="Lipzen A."/>
            <person name="Chen C."/>
            <person name="Yanf M."/>
            <person name="Daum C."/>
            <person name="Ng V."/>
            <person name="Clum A."/>
            <person name="Steindorff A."/>
            <person name="Ohm R."/>
            <person name="Martin F."/>
            <person name="Silar P."/>
            <person name="Natvig D."/>
            <person name="Lalanne C."/>
            <person name="Gautier V."/>
            <person name="Ament-Velasquez S.L."/>
            <person name="Kruys A."/>
            <person name="Hutchinson M.I."/>
            <person name="Powell A.J."/>
            <person name="Barry K."/>
            <person name="Miller A.N."/>
            <person name="Grigoriev I.V."/>
            <person name="Debuchy R."/>
            <person name="Gladieux P."/>
            <person name="Thoren M.H."/>
            <person name="Johannesson H."/>
        </authorList>
    </citation>
    <scope>NUCLEOTIDE SEQUENCE</scope>
    <source>
        <strain evidence="5">SMH2532-1</strain>
    </source>
</reference>
<feature type="region of interest" description="Disordered" evidence="4">
    <location>
        <begin position="1"/>
        <end position="44"/>
    </location>
</feature>
<dbReference type="SUPFAM" id="SSF51735">
    <property type="entry name" value="NAD(P)-binding Rossmann-fold domains"/>
    <property type="match status" value="1"/>
</dbReference>
<dbReference type="GO" id="GO:0016491">
    <property type="term" value="F:oxidoreductase activity"/>
    <property type="evidence" value="ECO:0007669"/>
    <property type="project" value="UniProtKB-KW"/>
</dbReference>
<comment type="similarity">
    <text evidence="1">Belongs to the short-chain dehydrogenases/reductases (SDR) family.</text>
</comment>
<dbReference type="Proteomes" id="UP001174936">
    <property type="component" value="Unassembled WGS sequence"/>
</dbReference>
<keyword evidence="6" id="KW-1185">Reference proteome</keyword>
<dbReference type="InterPro" id="IPR052178">
    <property type="entry name" value="Sec_Metab_Biosynth_SDR"/>
</dbReference>
<feature type="compositionally biased region" description="Basic and acidic residues" evidence="4">
    <location>
        <begin position="8"/>
        <end position="18"/>
    </location>
</feature>
<dbReference type="InterPro" id="IPR036291">
    <property type="entry name" value="NAD(P)-bd_dom_sf"/>
</dbReference>
<feature type="region of interest" description="Disordered" evidence="4">
    <location>
        <begin position="115"/>
        <end position="140"/>
    </location>
</feature>
<keyword evidence="3" id="KW-0560">Oxidoreductase</keyword>
<gene>
    <name evidence="5" type="ORF">B0T16DRAFT_450914</name>
</gene>
<accession>A0AA39YMA2</accession>
<keyword evidence="2" id="KW-0521">NADP</keyword>
<dbReference type="AlphaFoldDB" id="A0AA39YMA2"/>
<protein>
    <submittedName>
        <fullName evidence="5">Uncharacterized protein</fullName>
    </submittedName>
</protein>
<evidence type="ECO:0000256" key="2">
    <source>
        <dbReference type="ARBA" id="ARBA00022857"/>
    </source>
</evidence>
<sequence length="267" mass="29452">MTAPETVEINHGRTDRDLGAGGRISMGATSTRALPTGGEEGRGLGTMVSAAVTVETNNGRTGRDLKTAGEIGAETIGTRALLQGEMAAVPEIGLIITQALAVNVAKVYIVGRSPREARQRRRQVQQERRGAKSSPLTADVTNKSDVANLVKEISSREKCLCIPRQQRRRLQQLPHHYRVCFRFGDEAEPLRHGQDHHTRRPDRHPRHQRRQHVLHHPAFLPLLQASTERHHGWSGTVINISSISGLIKSAQHHFSYNASKAATAREV</sequence>
<evidence type="ECO:0000256" key="3">
    <source>
        <dbReference type="ARBA" id="ARBA00023002"/>
    </source>
</evidence>
<feature type="region of interest" description="Disordered" evidence="4">
    <location>
        <begin position="190"/>
        <end position="211"/>
    </location>
</feature>
<dbReference type="PANTHER" id="PTHR43618:SF4">
    <property type="entry name" value="SHORT CHAIN DEHYDROGENASE_REDUCTASE FAMILY (AFU_ORTHOLOGUE AFUA_7G04540)"/>
    <property type="match status" value="1"/>
</dbReference>
<dbReference type="EMBL" id="JAULSV010000001">
    <property type="protein sequence ID" value="KAK0655183.1"/>
    <property type="molecule type" value="Genomic_DNA"/>
</dbReference>
<dbReference type="Gene3D" id="3.40.50.720">
    <property type="entry name" value="NAD(P)-binding Rossmann-like Domain"/>
    <property type="match status" value="2"/>
</dbReference>
<evidence type="ECO:0000313" key="6">
    <source>
        <dbReference type="Proteomes" id="UP001174936"/>
    </source>
</evidence>
<comment type="caution">
    <text evidence="5">The sequence shown here is derived from an EMBL/GenBank/DDBJ whole genome shotgun (WGS) entry which is preliminary data.</text>
</comment>
<evidence type="ECO:0000256" key="4">
    <source>
        <dbReference type="SAM" id="MobiDB-lite"/>
    </source>
</evidence>
<evidence type="ECO:0000256" key="1">
    <source>
        <dbReference type="ARBA" id="ARBA00006484"/>
    </source>
</evidence>
<dbReference type="PANTHER" id="PTHR43618">
    <property type="entry name" value="7-ALPHA-HYDROXYSTEROID DEHYDROGENASE"/>
    <property type="match status" value="1"/>
</dbReference>
<evidence type="ECO:0000313" key="5">
    <source>
        <dbReference type="EMBL" id="KAK0655183.1"/>
    </source>
</evidence>